<evidence type="ECO:0000313" key="2">
    <source>
        <dbReference type="EMBL" id="GBF57448.1"/>
    </source>
</evidence>
<organism evidence="2 3">
    <name type="scientific">Candidatus Phycosocius bacilliformis</name>
    <dbReference type="NCBI Taxonomy" id="1445552"/>
    <lineage>
        <taxon>Bacteria</taxon>
        <taxon>Pseudomonadati</taxon>
        <taxon>Pseudomonadota</taxon>
        <taxon>Alphaproteobacteria</taxon>
        <taxon>Caulobacterales</taxon>
        <taxon>Caulobacterales incertae sedis</taxon>
        <taxon>Candidatus Phycosocius</taxon>
    </lineage>
</organism>
<protein>
    <recommendedName>
        <fullName evidence="1">HTH luxR-type domain-containing protein</fullName>
    </recommendedName>
</protein>
<dbReference type="Proteomes" id="UP000245086">
    <property type="component" value="Unassembled WGS sequence"/>
</dbReference>
<sequence>MSANEPGKSEFGVSGRFEPFELVGDPVTPSDFRIRPDYGVVSDQPIGFEPVDHVGLSWAFEAVDQNSTDQMPSWQSEAGHSNLKDHQRRTRLAQFLEGLEAAGVHGVIIDQNCRVQGGTSKWARRIEASSTLRLKDGILTALTARSMTDLHAGLGVLYQGYPGKHLSIPLRNLDGWVIDMVRLYKCEATLGNLVAVLLPKTAQDEMPNITGLQVFAGLTKSEANIATLLSQARMVEEIAAIRKTSVATVKSQIKALLAKLGLRRQADLVRLVSTAR</sequence>
<keyword evidence="3" id="KW-1185">Reference proteome</keyword>
<accession>A0A2P2E8R7</accession>
<dbReference type="InterPro" id="IPR036388">
    <property type="entry name" value="WH-like_DNA-bd_sf"/>
</dbReference>
<dbReference type="RefSeq" id="WP_108984340.1">
    <property type="nucleotide sequence ID" value="NZ_BFBR01000003.1"/>
</dbReference>
<reference evidence="2" key="1">
    <citation type="journal article" date="2018" name="Genome Announc.">
        <title>Draft Genome Sequence of "Candidatus Phycosocius bacilliformis," an Alphaproteobacterial Ectosymbiont of the Hydrocarbon-Producing Green Alga Botryococcus braunii.</title>
        <authorList>
            <person name="Tanabe Y."/>
            <person name="Yamaguchi H."/>
            <person name="Watanabe M.M."/>
        </authorList>
    </citation>
    <scope>NUCLEOTIDE SEQUENCE [LARGE SCALE GENOMIC DNA]</scope>
    <source>
        <strain evidence="2">BOTRYCO-2</strain>
    </source>
</reference>
<dbReference type="GO" id="GO:0006355">
    <property type="term" value="P:regulation of DNA-templated transcription"/>
    <property type="evidence" value="ECO:0007669"/>
    <property type="project" value="InterPro"/>
</dbReference>
<dbReference type="EMBL" id="BFBR01000003">
    <property type="protein sequence ID" value="GBF57448.1"/>
    <property type="molecule type" value="Genomic_DNA"/>
</dbReference>
<comment type="caution">
    <text evidence="2">The sequence shown here is derived from an EMBL/GenBank/DDBJ whole genome shotgun (WGS) entry which is preliminary data.</text>
</comment>
<dbReference type="SUPFAM" id="SSF46894">
    <property type="entry name" value="C-terminal effector domain of the bipartite response regulators"/>
    <property type="match status" value="1"/>
</dbReference>
<dbReference type="AlphaFoldDB" id="A0A2P2E8R7"/>
<evidence type="ECO:0000259" key="1">
    <source>
        <dbReference type="SMART" id="SM00421"/>
    </source>
</evidence>
<evidence type="ECO:0000313" key="3">
    <source>
        <dbReference type="Proteomes" id="UP000245086"/>
    </source>
</evidence>
<dbReference type="OrthoDB" id="6697591at2"/>
<dbReference type="SMART" id="SM00421">
    <property type="entry name" value="HTH_LUXR"/>
    <property type="match status" value="1"/>
</dbReference>
<feature type="domain" description="HTH luxR-type" evidence="1">
    <location>
        <begin position="215"/>
        <end position="272"/>
    </location>
</feature>
<gene>
    <name evidence="2" type="ORF">PbB2_01115</name>
</gene>
<dbReference type="GO" id="GO:0003677">
    <property type="term" value="F:DNA binding"/>
    <property type="evidence" value="ECO:0007669"/>
    <property type="project" value="InterPro"/>
</dbReference>
<dbReference type="InterPro" id="IPR000792">
    <property type="entry name" value="Tscrpt_reg_LuxR_C"/>
</dbReference>
<dbReference type="InterPro" id="IPR016032">
    <property type="entry name" value="Sig_transdc_resp-reg_C-effctor"/>
</dbReference>
<dbReference type="Gene3D" id="1.10.10.10">
    <property type="entry name" value="Winged helix-like DNA-binding domain superfamily/Winged helix DNA-binding domain"/>
    <property type="match status" value="1"/>
</dbReference>
<name>A0A2P2E8R7_9PROT</name>
<proteinExistence type="predicted"/>